<gene>
    <name evidence="2" type="ORF">B1812_21250</name>
</gene>
<feature type="domain" description="Methyltransferase type 11" evidence="1">
    <location>
        <begin position="118"/>
        <end position="171"/>
    </location>
</feature>
<reference evidence="2 3" key="1">
    <citation type="submission" date="2017-02" db="EMBL/GenBank/DDBJ databases">
        <authorList>
            <person name="Peterson S.W."/>
        </authorList>
    </citation>
    <scope>NUCLEOTIDE SEQUENCE [LARGE SCALE GENOMIC DNA]</scope>
    <source>
        <strain evidence="2 3">S285</strain>
    </source>
</reference>
<dbReference type="OrthoDB" id="9787807at2"/>
<proteinExistence type="predicted"/>
<dbReference type="GO" id="GO:0032259">
    <property type="term" value="P:methylation"/>
    <property type="evidence" value="ECO:0007669"/>
    <property type="project" value="UniProtKB-KW"/>
</dbReference>
<dbReference type="RefSeq" id="WP_085773341.1">
    <property type="nucleotide sequence ID" value="NZ_AP027149.1"/>
</dbReference>
<evidence type="ECO:0000259" key="1">
    <source>
        <dbReference type="Pfam" id="PF08241"/>
    </source>
</evidence>
<dbReference type="AlphaFoldDB" id="A0A1W6N033"/>
<keyword evidence="2" id="KW-0489">Methyltransferase</keyword>
<dbReference type="SUPFAM" id="SSF53335">
    <property type="entry name" value="S-adenosyl-L-methionine-dependent methyltransferases"/>
    <property type="match status" value="1"/>
</dbReference>
<name>A0A1W6N033_9HYPH</name>
<protein>
    <submittedName>
        <fullName evidence="2">SAM-dependent methyltransferase</fullName>
    </submittedName>
</protein>
<dbReference type="Gene3D" id="3.40.50.150">
    <property type="entry name" value="Vaccinia Virus protein VP39"/>
    <property type="match status" value="1"/>
</dbReference>
<sequence>MKLSSIIPWGRNFDEYRTMFALSSADLQGRVLGCGDGPASFNAEAAASGFRIISIDPLYVHTAAEIEAQVQATFDAVTSQLRAQKDQYLWERFTDPDSLGEARRTTMRRFLDDYEKGEQNGRYVAASLPQLPFSDGSFDLALSSHLLFLYSEQLPLAAHIAAVRELLRVAREVRIFPLLTLSGELSPHLQPVCAAMRGDGYDVEKRNVDYEFQRGGNVMLRLRRASETLDRAES</sequence>
<dbReference type="InterPro" id="IPR029063">
    <property type="entry name" value="SAM-dependent_MTases_sf"/>
</dbReference>
<dbReference type="InterPro" id="IPR013216">
    <property type="entry name" value="Methyltransf_11"/>
</dbReference>
<evidence type="ECO:0000313" key="3">
    <source>
        <dbReference type="Proteomes" id="UP000193978"/>
    </source>
</evidence>
<dbReference type="EMBL" id="CP019948">
    <property type="protein sequence ID" value="ARN83185.1"/>
    <property type="molecule type" value="Genomic_DNA"/>
</dbReference>
<dbReference type="Proteomes" id="UP000193978">
    <property type="component" value="Chromosome"/>
</dbReference>
<dbReference type="KEGG" id="mbry:B1812_21250"/>
<keyword evidence="3" id="KW-1185">Reference proteome</keyword>
<accession>A0A1W6N033</accession>
<dbReference type="GO" id="GO:0008757">
    <property type="term" value="F:S-adenosylmethionine-dependent methyltransferase activity"/>
    <property type="evidence" value="ECO:0007669"/>
    <property type="project" value="InterPro"/>
</dbReference>
<evidence type="ECO:0000313" key="2">
    <source>
        <dbReference type="EMBL" id="ARN83185.1"/>
    </source>
</evidence>
<organism evidence="2 3">
    <name type="scientific">Methylocystis bryophila</name>
    <dbReference type="NCBI Taxonomy" id="655015"/>
    <lineage>
        <taxon>Bacteria</taxon>
        <taxon>Pseudomonadati</taxon>
        <taxon>Pseudomonadota</taxon>
        <taxon>Alphaproteobacteria</taxon>
        <taxon>Hyphomicrobiales</taxon>
        <taxon>Methylocystaceae</taxon>
        <taxon>Methylocystis</taxon>
    </lineage>
</organism>
<dbReference type="STRING" id="655015.B1812_21250"/>
<keyword evidence="2" id="KW-0808">Transferase</keyword>
<dbReference type="Pfam" id="PF08241">
    <property type="entry name" value="Methyltransf_11"/>
    <property type="match status" value="1"/>
</dbReference>